<evidence type="ECO:0000313" key="7">
    <source>
        <dbReference type="EMBL" id="MED6248896.1"/>
    </source>
</evidence>
<dbReference type="InterPro" id="IPR013180">
    <property type="entry name" value="CTNNBL1_N"/>
</dbReference>
<gene>
    <name evidence="7" type="primary">CTNNBL1_1</name>
    <name evidence="7" type="ORF">ATANTOWER_006627</name>
</gene>
<comment type="caution">
    <text evidence="7">The sequence shown here is derived from an EMBL/GenBank/DDBJ whole genome shotgun (WGS) entry which is preliminary data.</text>
</comment>
<organism evidence="7 8">
    <name type="scientific">Ataeniobius toweri</name>
    <dbReference type="NCBI Taxonomy" id="208326"/>
    <lineage>
        <taxon>Eukaryota</taxon>
        <taxon>Metazoa</taxon>
        <taxon>Chordata</taxon>
        <taxon>Craniata</taxon>
        <taxon>Vertebrata</taxon>
        <taxon>Euteleostomi</taxon>
        <taxon>Actinopterygii</taxon>
        <taxon>Neopterygii</taxon>
        <taxon>Teleostei</taxon>
        <taxon>Neoteleostei</taxon>
        <taxon>Acanthomorphata</taxon>
        <taxon>Ovalentaria</taxon>
        <taxon>Atherinomorphae</taxon>
        <taxon>Cyprinodontiformes</taxon>
        <taxon>Goodeidae</taxon>
        <taxon>Ataeniobius</taxon>
    </lineage>
</organism>
<proteinExistence type="predicted"/>
<evidence type="ECO:0000256" key="3">
    <source>
        <dbReference type="ARBA" id="ARBA00022737"/>
    </source>
</evidence>
<keyword evidence="8" id="KW-1185">Reference proteome</keyword>
<keyword evidence="3" id="KW-0677">Repeat</keyword>
<dbReference type="Proteomes" id="UP001345963">
    <property type="component" value="Unassembled WGS sequence"/>
</dbReference>
<evidence type="ECO:0000256" key="5">
    <source>
        <dbReference type="ARBA" id="ARBA00023242"/>
    </source>
</evidence>
<keyword evidence="4" id="KW-0175">Coiled coil</keyword>
<evidence type="ECO:0000256" key="4">
    <source>
        <dbReference type="ARBA" id="ARBA00023054"/>
    </source>
</evidence>
<dbReference type="PANTHER" id="PTHR14978:SF0">
    <property type="entry name" value="BETA-CATENIN-LIKE PROTEIN 1"/>
    <property type="match status" value="1"/>
</dbReference>
<dbReference type="EMBL" id="JAHUTI010050923">
    <property type="protein sequence ID" value="MED6248896.1"/>
    <property type="molecule type" value="Genomic_DNA"/>
</dbReference>
<comment type="subcellular location">
    <subcellularLocation>
        <location evidence="1">Nucleus</location>
    </subcellularLocation>
</comment>
<name>A0ABU7BG10_9TELE</name>
<sequence length="93" mass="11160">MHLWQDLRHCFVTNSFTLNSSSEHVCSVIGSMLRNLKSQQRTRLLNKFTENDCEKVDRLMELYFKFLEAVQQADKRIEGEKHVRIHLFILFPY</sequence>
<evidence type="ECO:0000256" key="1">
    <source>
        <dbReference type="ARBA" id="ARBA00004123"/>
    </source>
</evidence>
<feature type="domain" description="Beta-catenin-like protein 1 N-terminal" evidence="6">
    <location>
        <begin position="19"/>
        <end position="82"/>
    </location>
</feature>
<accession>A0ABU7BG10</accession>
<protein>
    <submittedName>
        <fullName evidence="7">Beta-catenin-like protein 1</fullName>
    </submittedName>
</protein>
<keyword evidence="2" id="KW-0597">Phosphoprotein</keyword>
<reference evidence="7 8" key="1">
    <citation type="submission" date="2021-07" db="EMBL/GenBank/DDBJ databases">
        <authorList>
            <person name="Palmer J.M."/>
        </authorList>
    </citation>
    <scope>NUCLEOTIDE SEQUENCE [LARGE SCALE GENOMIC DNA]</scope>
    <source>
        <strain evidence="7 8">AT_MEX2019</strain>
        <tissue evidence="7">Muscle</tissue>
    </source>
</reference>
<evidence type="ECO:0000256" key="2">
    <source>
        <dbReference type="ARBA" id="ARBA00022553"/>
    </source>
</evidence>
<dbReference type="InterPro" id="IPR011989">
    <property type="entry name" value="ARM-like"/>
</dbReference>
<evidence type="ECO:0000259" key="6">
    <source>
        <dbReference type="Pfam" id="PF08216"/>
    </source>
</evidence>
<keyword evidence="5" id="KW-0539">Nucleus</keyword>
<dbReference type="Gene3D" id="1.25.10.10">
    <property type="entry name" value="Leucine-rich Repeat Variant"/>
    <property type="match status" value="1"/>
</dbReference>
<dbReference type="PANTHER" id="PTHR14978">
    <property type="entry name" value="BETA-CATENIN-LIKE PROTEIN 1 NUCLEAR ASSOCIATED PROTEIN"/>
    <property type="match status" value="1"/>
</dbReference>
<dbReference type="Pfam" id="PF08216">
    <property type="entry name" value="CTNNBL"/>
    <property type="match status" value="1"/>
</dbReference>
<evidence type="ECO:0000313" key="8">
    <source>
        <dbReference type="Proteomes" id="UP001345963"/>
    </source>
</evidence>
<dbReference type="InterPro" id="IPR039678">
    <property type="entry name" value="CTNNBL1"/>
</dbReference>